<accession>A0ABU9MY37</accession>
<comment type="similarity">
    <text evidence="3">Belongs to the NMT1/THI5 family.</text>
</comment>
<organism evidence="15 16">
    <name type="scientific">Pseudoalteromonas qingdaonensis</name>
    <dbReference type="NCBI Taxonomy" id="3131913"/>
    <lineage>
        <taxon>Bacteria</taxon>
        <taxon>Pseudomonadati</taxon>
        <taxon>Pseudomonadota</taxon>
        <taxon>Gammaproteobacteria</taxon>
        <taxon>Alteromonadales</taxon>
        <taxon>Pseudoalteromonadaceae</taxon>
        <taxon>Pseudoalteromonas</taxon>
    </lineage>
</organism>
<dbReference type="InterPro" id="IPR027939">
    <property type="entry name" value="NMT1/THI5"/>
</dbReference>
<keyword evidence="12" id="KW-1133">Transmembrane helix</keyword>
<keyword evidence="9" id="KW-0408">Iron</keyword>
<comment type="function">
    <text evidence="1">Responsible for the formation of the pyrimidine heterocycle in the thiamine biosynthesis pathway. Catalyzes the formation of hydroxymethylpyrimidine phosphate (HMP-P) from histidine and pyridoxal phosphate (PLP). The protein uses PLP and the active site histidine to form HMP-P, generating an inactive enzyme. The enzyme can only undergo a single turnover, which suggests it is a suicide enzyme.</text>
</comment>
<dbReference type="PANTHER" id="PTHR31528">
    <property type="entry name" value="4-AMINO-5-HYDROXYMETHYL-2-METHYLPYRIMIDINE PHOSPHATE SYNTHASE THI11-RELATED"/>
    <property type="match status" value="1"/>
</dbReference>
<dbReference type="Proteomes" id="UP001447008">
    <property type="component" value="Unassembled WGS sequence"/>
</dbReference>
<comment type="catalytic activity">
    <reaction evidence="11">
        <text>N(6)-(pyridoxal phosphate)-L-lysyl-[4-amino-5-hydroxymethyl-2-methylpyrimidine phosphate synthase] + L-histidyl-[4-amino-5-hydroxymethyl-2-methylpyrimidine phosphate synthase] + 2 Fe(3+) + 4 H2O = L-lysyl-[4-amino-5-hydroxymethyl-2-methylpyrimidine phosphate synthase] + (2S)-2-amino-5-hydroxy-4-oxopentanoyl-[4-amino-5-hydroxymethyl-2-methylpyrimidine phosphate synthase] + 4-amino-2-methyl-5-(phosphooxymethyl)pyrimidine + 3-oxopropanoate + 2 Fe(2+) + 2 H(+)</text>
        <dbReference type="Rhea" id="RHEA:65756"/>
        <dbReference type="Rhea" id="RHEA-COMP:16892"/>
        <dbReference type="Rhea" id="RHEA-COMP:16893"/>
        <dbReference type="Rhea" id="RHEA-COMP:16894"/>
        <dbReference type="Rhea" id="RHEA-COMP:16895"/>
        <dbReference type="ChEBI" id="CHEBI:15377"/>
        <dbReference type="ChEBI" id="CHEBI:15378"/>
        <dbReference type="ChEBI" id="CHEBI:29033"/>
        <dbReference type="ChEBI" id="CHEBI:29034"/>
        <dbReference type="ChEBI" id="CHEBI:29969"/>
        <dbReference type="ChEBI" id="CHEBI:29979"/>
        <dbReference type="ChEBI" id="CHEBI:33190"/>
        <dbReference type="ChEBI" id="CHEBI:58354"/>
        <dbReference type="ChEBI" id="CHEBI:143915"/>
        <dbReference type="ChEBI" id="CHEBI:157692"/>
    </reaction>
    <physiologicalReaction direction="left-to-right" evidence="11">
        <dbReference type="Rhea" id="RHEA:65757"/>
    </physiologicalReaction>
</comment>
<evidence type="ECO:0000256" key="1">
    <source>
        <dbReference type="ARBA" id="ARBA00003469"/>
    </source>
</evidence>
<feature type="domain" description="SsuA/THI5-like" evidence="14">
    <location>
        <begin position="40"/>
        <end position="244"/>
    </location>
</feature>
<proteinExistence type="inferred from homology"/>
<feature type="signal peptide" evidence="13">
    <location>
        <begin position="1"/>
        <end position="25"/>
    </location>
</feature>
<comment type="pathway">
    <text evidence="2">Cofactor biosynthesis; thiamine diphosphate biosynthesis.</text>
</comment>
<evidence type="ECO:0000256" key="11">
    <source>
        <dbReference type="ARBA" id="ARBA00048179"/>
    </source>
</evidence>
<evidence type="ECO:0000256" key="3">
    <source>
        <dbReference type="ARBA" id="ARBA00009406"/>
    </source>
</evidence>
<evidence type="ECO:0000256" key="10">
    <source>
        <dbReference type="ARBA" id="ARBA00033171"/>
    </source>
</evidence>
<evidence type="ECO:0000256" key="6">
    <source>
        <dbReference type="ARBA" id="ARBA00022723"/>
    </source>
</evidence>
<evidence type="ECO:0000256" key="9">
    <source>
        <dbReference type="ARBA" id="ARBA00023004"/>
    </source>
</evidence>
<gene>
    <name evidence="15" type="ORF">WCN91_12175</name>
</gene>
<dbReference type="InterPro" id="IPR015168">
    <property type="entry name" value="SsuA/THI5"/>
</dbReference>
<comment type="caution">
    <text evidence="15">The sequence shown here is derived from an EMBL/GenBank/DDBJ whole genome shotgun (WGS) entry which is preliminary data.</text>
</comment>
<dbReference type="EMBL" id="JBCGCU010000014">
    <property type="protein sequence ID" value="MEM0516162.1"/>
    <property type="molecule type" value="Genomic_DNA"/>
</dbReference>
<keyword evidence="16" id="KW-1185">Reference proteome</keyword>
<evidence type="ECO:0000256" key="13">
    <source>
        <dbReference type="SAM" id="SignalP"/>
    </source>
</evidence>
<evidence type="ECO:0000256" key="4">
    <source>
        <dbReference type="ARBA" id="ARBA00011738"/>
    </source>
</evidence>
<dbReference type="Gene3D" id="3.40.190.10">
    <property type="entry name" value="Periplasmic binding protein-like II"/>
    <property type="match status" value="2"/>
</dbReference>
<keyword evidence="5" id="KW-0808">Transferase</keyword>
<protein>
    <recommendedName>
        <fullName evidence="10">Thiamine pyrimidine synthase</fullName>
    </recommendedName>
</protein>
<comment type="subunit">
    <text evidence="4">Homodimer.</text>
</comment>
<name>A0ABU9MY37_9GAMM</name>
<keyword evidence="7" id="KW-0663">Pyridoxal phosphate</keyword>
<keyword evidence="13" id="KW-0732">Signal</keyword>
<feature type="chain" id="PRO_5045294573" description="Thiamine pyrimidine synthase" evidence="13">
    <location>
        <begin position="26"/>
        <end position="357"/>
    </location>
</feature>
<evidence type="ECO:0000256" key="2">
    <source>
        <dbReference type="ARBA" id="ARBA00004948"/>
    </source>
</evidence>
<dbReference type="Pfam" id="PF09084">
    <property type="entry name" value="NMT1"/>
    <property type="match status" value="1"/>
</dbReference>
<evidence type="ECO:0000256" key="8">
    <source>
        <dbReference type="ARBA" id="ARBA00022977"/>
    </source>
</evidence>
<evidence type="ECO:0000256" key="12">
    <source>
        <dbReference type="SAM" id="Phobius"/>
    </source>
</evidence>
<evidence type="ECO:0000313" key="15">
    <source>
        <dbReference type="EMBL" id="MEM0516162.1"/>
    </source>
</evidence>
<sequence>MSKTTVFASYCACLLLLCTMPWARADAPSTVTLQLKWQHQFQFAGYYVAKELGYYRDVGLEVNIVPASTTDTDTMAKVLSGGAHFGVTHSGIIKQRLEGKPVVALAALLQSSAYCWLVRKDSGIFNPEDFDGQRISLLTKGEDAELMSLLDHRQVNVEVVEHLGKSNLDAWLAQDIDAMQVYVTNEPYQLSQLGIDYRLVCPKRYGLNVYGDVLFTSKHLIAHSPEVVERFHQASMRGWRYALLNLDHAIALTQQHYAPDKSLEQLAFEADQLKPLIMQSGNSIGAMSDARWRVITELYHLDPQKLAKHFDGFIYRPSPPHSPRNLSWMMILALVVMVVAVPAYLHLFFSTRHSEKA</sequence>
<evidence type="ECO:0000259" key="14">
    <source>
        <dbReference type="Pfam" id="PF09084"/>
    </source>
</evidence>
<evidence type="ECO:0000313" key="16">
    <source>
        <dbReference type="Proteomes" id="UP001447008"/>
    </source>
</evidence>
<keyword evidence="6" id="KW-0479">Metal-binding</keyword>
<dbReference type="SUPFAM" id="SSF53850">
    <property type="entry name" value="Periplasmic binding protein-like II"/>
    <property type="match status" value="1"/>
</dbReference>
<feature type="transmembrane region" description="Helical" evidence="12">
    <location>
        <begin position="326"/>
        <end position="349"/>
    </location>
</feature>
<evidence type="ECO:0000256" key="7">
    <source>
        <dbReference type="ARBA" id="ARBA00022898"/>
    </source>
</evidence>
<reference evidence="15 16" key="1">
    <citation type="submission" date="2024-03" db="EMBL/GenBank/DDBJ databases">
        <title>Pseudoalteromonas qingdaonensis sp. nov., isolated from the intestines of marine benthic organisms.</title>
        <authorList>
            <person name="Lin X."/>
            <person name="Fang S."/>
            <person name="Hu X."/>
        </authorList>
    </citation>
    <scope>NUCLEOTIDE SEQUENCE [LARGE SCALE GENOMIC DNA]</scope>
    <source>
        <strain evidence="15 16">YIC-827</strain>
    </source>
</reference>
<dbReference type="RefSeq" id="WP_342679424.1">
    <property type="nucleotide sequence ID" value="NZ_JBCGCU010000014.1"/>
</dbReference>
<evidence type="ECO:0000256" key="5">
    <source>
        <dbReference type="ARBA" id="ARBA00022679"/>
    </source>
</evidence>
<dbReference type="PANTHER" id="PTHR31528:SF1">
    <property type="entry name" value="4-AMINO-5-HYDROXYMETHYL-2-METHYLPYRIMIDINE PHOSPHATE SYNTHASE THI11-RELATED"/>
    <property type="match status" value="1"/>
</dbReference>
<keyword evidence="8" id="KW-0784">Thiamine biosynthesis</keyword>
<keyword evidence="12" id="KW-0472">Membrane</keyword>
<keyword evidence="12" id="KW-0812">Transmembrane</keyword>